<dbReference type="RefSeq" id="WP_094942664.1">
    <property type="nucleotide sequence ID" value="NZ_NOKQ01000201.1"/>
</dbReference>
<proteinExistence type="inferred from homology"/>
<keyword evidence="1" id="KW-0963">Cytoplasm</keyword>
<reference evidence="3 4" key="1">
    <citation type="submission" date="2017-07" db="EMBL/GenBank/DDBJ databases">
        <title>Tetzosporium hominis gen.nov. sp.nov.</title>
        <authorList>
            <person name="Tetz G."/>
            <person name="Tetz V."/>
        </authorList>
    </citation>
    <scope>NUCLEOTIDE SEQUENCE [LARGE SCALE GENOMIC DNA]</scope>
    <source>
        <strain evidence="3 4">VT-49</strain>
    </source>
</reference>
<dbReference type="Pfam" id="PF00583">
    <property type="entry name" value="Acetyltransf_1"/>
    <property type="match status" value="1"/>
</dbReference>
<dbReference type="SUPFAM" id="SSF55729">
    <property type="entry name" value="Acyl-CoA N-acyltransferases (Nat)"/>
    <property type="match status" value="1"/>
</dbReference>
<dbReference type="InterPro" id="IPR000182">
    <property type="entry name" value="GNAT_dom"/>
</dbReference>
<protein>
    <recommendedName>
        <fullName evidence="1">[Ribosomal protein bS18]-alanine N-acetyltransferase</fullName>
        <ecNumber evidence="1">2.3.1.266</ecNumber>
    </recommendedName>
</protein>
<evidence type="ECO:0000259" key="2">
    <source>
        <dbReference type="PROSITE" id="PS51186"/>
    </source>
</evidence>
<dbReference type="Gene3D" id="3.40.630.30">
    <property type="match status" value="1"/>
</dbReference>
<comment type="subcellular location">
    <subcellularLocation>
        <location evidence="1">Cytoplasm</location>
    </subcellularLocation>
</comment>
<comment type="function">
    <text evidence="1">Acetylates the N-terminal alanine of ribosomal protein bS18.</text>
</comment>
<evidence type="ECO:0000313" key="4">
    <source>
        <dbReference type="Proteomes" id="UP000217065"/>
    </source>
</evidence>
<dbReference type="GO" id="GO:0008999">
    <property type="term" value="F:protein-N-terminal-alanine acetyltransferase activity"/>
    <property type="evidence" value="ECO:0007669"/>
    <property type="project" value="UniProtKB-EC"/>
</dbReference>
<sequence length="150" mass="17364">MNNTISFRKMTLEDVDGVWELEKEAFPTPWTREAFVNEMLANKFAYYIVGELEPGNIVAFCGMWLVTDECHITNVAVTTQCRGKGYGELLMREAIRVTKEYGGRIMTLEVRVTNDVAQNLYRKLGFRDGGIRKNYYTDTHEDALVMWVEF</sequence>
<organism evidence="3 4">
    <name type="scientific">Tetzosporium hominis</name>
    <dbReference type="NCBI Taxonomy" id="2020506"/>
    <lineage>
        <taxon>Bacteria</taxon>
        <taxon>Bacillati</taxon>
        <taxon>Bacillota</taxon>
        <taxon>Bacilli</taxon>
        <taxon>Bacillales</taxon>
        <taxon>Caryophanaceae</taxon>
        <taxon>Tetzosporium</taxon>
    </lineage>
</organism>
<dbReference type="PANTHER" id="PTHR43617">
    <property type="entry name" value="L-AMINO ACID N-ACETYLTRANSFERASE"/>
    <property type="match status" value="1"/>
</dbReference>
<dbReference type="Proteomes" id="UP000217065">
    <property type="component" value="Unassembled WGS sequence"/>
</dbReference>
<dbReference type="PANTHER" id="PTHR43617:SF35">
    <property type="entry name" value="[RIBOSOMAL PROTEIN BS18]-ALANINE N-ACETYLTRANSFERASE"/>
    <property type="match status" value="1"/>
</dbReference>
<evidence type="ECO:0000256" key="1">
    <source>
        <dbReference type="RuleBase" id="RU363094"/>
    </source>
</evidence>
<dbReference type="NCBIfam" id="TIGR01575">
    <property type="entry name" value="rimI"/>
    <property type="match status" value="1"/>
</dbReference>
<comment type="caution">
    <text evidence="3">The sequence shown here is derived from an EMBL/GenBank/DDBJ whole genome shotgun (WGS) entry which is preliminary data.</text>
</comment>
<dbReference type="AlphaFoldDB" id="A0A264W3Q1"/>
<dbReference type="PROSITE" id="PS51186">
    <property type="entry name" value="GNAT"/>
    <property type="match status" value="1"/>
</dbReference>
<feature type="domain" description="N-acetyltransferase" evidence="2">
    <location>
        <begin position="5"/>
        <end position="150"/>
    </location>
</feature>
<accession>A0A264W3Q1</accession>
<keyword evidence="3" id="KW-0808">Transferase</keyword>
<dbReference type="CDD" id="cd04301">
    <property type="entry name" value="NAT_SF"/>
    <property type="match status" value="1"/>
</dbReference>
<gene>
    <name evidence="3" type="primary">rimI</name>
    <name evidence="3" type="ORF">CF394_07380</name>
</gene>
<keyword evidence="4" id="KW-1185">Reference proteome</keyword>
<dbReference type="GO" id="GO:0005737">
    <property type="term" value="C:cytoplasm"/>
    <property type="evidence" value="ECO:0007669"/>
    <property type="project" value="UniProtKB-SubCell"/>
</dbReference>
<comment type="similarity">
    <text evidence="1">Belongs to the acetyltransferase family. RimI subfamily.</text>
</comment>
<dbReference type="EC" id="2.3.1.266" evidence="1"/>
<comment type="catalytic activity">
    <reaction evidence="1">
        <text>N-terminal L-alanyl-[ribosomal protein bS18] + acetyl-CoA = N-terminal N(alpha)-acetyl-L-alanyl-[ribosomal protein bS18] + CoA + H(+)</text>
        <dbReference type="Rhea" id="RHEA:43756"/>
        <dbReference type="Rhea" id="RHEA-COMP:10676"/>
        <dbReference type="Rhea" id="RHEA-COMP:10677"/>
        <dbReference type="ChEBI" id="CHEBI:15378"/>
        <dbReference type="ChEBI" id="CHEBI:57287"/>
        <dbReference type="ChEBI" id="CHEBI:57288"/>
        <dbReference type="ChEBI" id="CHEBI:64718"/>
        <dbReference type="ChEBI" id="CHEBI:83683"/>
        <dbReference type="EC" id="2.3.1.266"/>
    </reaction>
</comment>
<dbReference type="InterPro" id="IPR006464">
    <property type="entry name" value="AcTrfase_RimI/Ard1"/>
</dbReference>
<evidence type="ECO:0000313" key="3">
    <source>
        <dbReference type="EMBL" id="OZS78199.1"/>
    </source>
</evidence>
<dbReference type="InterPro" id="IPR050276">
    <property type="entry name" value="MshD_Acetyltransferase"/>
</dbReference>
<name>A0A264W3Q1_9BACL</name>
<dbReference type="InterPro" id="IPR016181">
    <property type="entry name" value="Acyl_CoA_acyltransferase"/>
</dbReference>
<dbReference type="OrthoDB" id="9794566at2"/>
<dbReference type="EMBL" id="NOKQ01000201">
    <property type="protein sequence ID" value="OZS78199.1"/>
    <property type="molecule type" value="Genomic_DNA"/>
</dbReference>